<evidence type="ECO:0000313" key="6">
    <source>
        <dbReference type="Proteomes" id="UP000233040"/>
    </source>
</evidence>
<keyword evidence="6" id="KW-1185">Reference proteome</keyword>
<evidence type="ECO:0000256" key="4">
    <source>
        <dbReference type="ARBA" id="ARBA00093287"/>
    </source>
</evidence>
<comment type="similarity">
    <text evidence="1">Belongs to the metallo-dependent hydrolases superfamily. TatD-type hydrolase family.</text>
</comment>
<sequence length="57" mass="6096">SGTAGKGLVDCHCHLSAPDFDRDLDDVLEKAKKANVVALVAVAEHSGEFEKIMQLSE</sequence>
<proteinExistence type="inferred from homology"/>
<dbReference type="GeneTree" id="ENSGT00940000174268"/>
<dbReference type="PANTHER" id="PTHR46317:SF7">
    <property type="entry name" value="DEOXYRIBONUCLEASE TATDN3-RELATED"/>
    <property type="match status" value="1"/>
</dbReference>
<reference evidence="5" key="2">
    <citation type="submission" date="2025-09" db="UniProtKB">
        <authorList>
            <consortium name="Ensembl"/>
        </authorList>
    </citation>
    <scope>IDENTIFICATION</scope>
</reference>
<dbReference type="STRING" id="9516.ENSCCAP00000017116"/>
<evidence type="ECO:0000256" key="1">
    <source>
        <dbReference type="ARBA" id="ARBA00009275"/>
    </source>
</evidence>
<keyword evidence="2" id="KW-0479">Metal-binding</keyword>
<accession>A0A2K5QMK0</accession>
<organism evidence="5 6">
    <name type="scientific">Cebus imitator</name>
    <name type="common">Panamanian white-faced capuchin</name>
    <name type="synonym">Cebus capucinus imitator</name>
    <dbReference type="NCBI Taxonomy" id="2715852"/>
    <lineage>
        <taxon>Eukaryota</taxon>
        <taxon>Metazoa</taxon>
        <taxon>Chordata</taxon>
        <taxon>Craniata</taxon>
        <taxon>Vertebrata</taxon>
        <taxon>Euteleostomi</taxon>
        <taxon>Mammalia</taxon>
        <taxon>Eutheria</taxon>
        <taxon>Euarchontoglires</taxon>
        <taxon>Primates</taxon>
        <taxon>Haplorrhini</taxon>
        <taxon>Platyrrhini</taxon>
        <taxon>Cebidae</taxon>
        <taxon>Cebinae</taxon>
        <taxon>Cebus</taxon>
    </lineage>
</organism>
<dbReference type="OMA" id="DFDHANI"/>
<dbReference type="Proteomes" id="UP000233040">
    <property type="component" value="Unassembled WGS sequence"/>
</dbReference>
<reference evidence="5" key="1">
    <citation type="submission" date="2025-08" db="UniProtKB">
        <authorList>
            <consortium name="Ensembl"/>
        </authorList>
    </citation>
    <scope>IDENTIFICATION</scope>
</reference>
<dbReference type="InterPro" id="IPR001130">
    <property type="entry name" value="TatD-like"/>
</dbReference>
<dbReference type="Ensembl" id="ENSCCAT00000034574.1">
    <property type="protein sequence ID" value="ENSCCAP00000017116.1"/>
    <property type="gene ID" value="ENSCCAG00000026377.1"/>
</dbReference>
<comment type="function">
    <text evidence="4">Exhibits 3'-exonuclease activities and apurinic/apyrimidinic (AP) endonuclease (in vitro). Show preferential AP endonuclease activity on double-stranded DNA substrates and 3'- exonuclease activity on single-stranded DNA.</text>
</comment>
<evidence type="ECO:0008006" key="7">
    <source>
        <dbReference type="Google" id="ProtNLM"/>
    </source>
</evidence>
<dbReference type="SUPFAM" id="SSF51556">
    <property type="entry name" value="Metallo-dependent hydrolases"/>
    <property type="match status" value="1"/>
</dbReference>
<dbReference type="GO" id="GO:0016788">
    <property type="term" value="F:hydrolase activity, acting on ester bonds"/>
    <property type="evidence" value="ECO:0007669"/>
    <property type="project" value="InterPro"/>
</dbReference>
<evidence type="ECO:0000256" key="3">
    <source>
        <dbReference type="ARBA" id="ARBA00022801"/>
    </source>
</evidence>
<dbReference type="Gene3D" id="3.20.20.140">
    <property type="entry name" value="Metal-dependent hydrolases"/>
    <property type="match status" value="1"/>
</dbReference>
<protein>
    <recommendedName>
        <fullName evidence="7">TatD DNase domain containing 3</fullName>
    </recommendedName>
</protein>
<dbReference type="PANTHER" id="PTHR46317">
    <property type="entry name" value="HYDROLASE OF PHP SUPERFAMILY-RELATED PROTEIN"/>
    <property type="match status" value="1"/>
</dbReference>
<dbReference type="GO" id="GO:0046872">
    <property type="term" value="F:metal ion binding"/>
    <property type="evidence" value="ECO:0007669"/>
    <property type="project" value="UniProtKB-KW"/>
</dbReference>
<dbReference type="Pfam" id="PF01026">
    <property type="entry name" value="TatD_DNase"/>
    <property type="match status" value="1"/>
</dbReference>
<dbReference type="AlphaFoldDB" id="A0A2K5QMK0"/>
<keyword evidence="3" id="KW-0378">Hydrolase</keyword>
<name>A0A2K5QMK0_CEBIM</name>
<evidence type="ECO:0000256" key="2">
    <source>
        <dbReference type="ARBA" id="ARBA00022723"/>
    </source>
</evidence>
<dbReference type="InterPro" id="IPR032466">
    <property type="entry name" value="Metal_Hydrolase"/>
</dbReference>
<evidence type="ECO:0000313" key="5">
    <source>
        <dbReference type="Ensembl" id="ENSCCAP00000017116.1"/>
    </source>
</evidence>